<protein>
    <submittedName>
        <fullName evidence="5">Crustacean calcium-binding protein 23</fullName>
    </submittedName>
</protein>
<proteinExistence type="predicted"/>
<dbReference type="GO" id="GO:0005509">
    <property type="term" value="F:calcium ion binding"/>
    <property type="evidence" value="ECO:0007669"/>
    <property type="project" value="InterPro"/>
</dbReference>
<dbReference type="PANTHER" id="PTHR34524">
    <property type="entry name" value="CALCYPHOSIN"/>
    <property type="match status" value="1"/>
</dbReference>
<dbReference type="InterPro" id="IPR011992">
    <property type="entry name" value="EF-hand-dom_pair"/>
</dbReference>
<keyword evidence="2" id="KW-0677">Repeat</keyword>
<organism evidence="5 6">
    <name type="scientific">Portunus trituberculatus</name>
    <name type="common">Swimming crab</name>
    <name type="synonym">Neptunus trituberculatus</name>
    <dbReference type="NCBI Taxonomy" id="210409"/>
    <lineage>
        <taxon>Eukaryota</taxon>
        <taxon>Metazoa</taxon>
        <taxon>Ecdysozoa</taxon>
        <taxon>Arthropoda</taxon>
        <taxon>Crustacea</taxon>
        <taxon>Multicrustacea</taxon>
        <taxon>Malacostraca</taxon>
        <taxon>Eumalacostraca</taxon>
        <taxon>Eucarida</taxon>
        <taxon>Decapoda</taxon>
        <taxon>Pleocyemata</taxon>
        <taxon>Brachyura</taxon>
        <taxon>Eubrachyura</taxon>
        <taxon>Portunoidea</taxon>
        <taxon>Portunidae</taxon>
        <taxon>Portuninae</taxon>
        <taxon>Portunus</taxon>
    </lineage>
</organism>
<accession>A0A5B7D075</accession>
<evidence type="ECO:0000256" key="1">
    <source>
        <dbReference type="ARBA" id="ARBA00022723"/>
    </source>
</evidence>
<dbReference type="Gene3D" id="1.10.238.10">
    <property type="entry name" value="EF-hand"/>
    <property type="match status" value="1"/>
</dbReference>
<comment type="caution">
    <text evidence="5">The sequence shown here is derived from an EMBL/GenBank/DDBJ whole genome shotgun (WGS) entry which is preliminary data.</text>
</comment>
<dbReference type="InterPro" id="IPR018247">
    <property type="entry name" value="EF_Hand_1_Ca_BS"/>
</dbReference>
<evidence type="ECO:0000256" key="2">
    <source>
        <dbReference type="ARBA" id="ARBA00022737"/>
    </source>
</evidence>
<dbReference type="SUPFAM" id="SSF47473">
    <property type="entry name" value="EF-hand"/>
    <property type="match status" value="1"/>
</dbReference>
<feature type="domain" description="EF-hand" evidence="4">
    <location>
        <begin position="1"/>
        <end position="24"/>
    </location>
</feature>
<gene>
    <name evidence="5" type="primary">CCB23_0</name>
    <name evidence="5" type="ORF">E2C01_005845</name>
</gene>
<feature type="domain" description="EF-hand" evidence="4">
    <location>
        <begin position="25"/>
        <end position="60"/>
    </location>
</feature>
<name>A0A5B7D075_PORTR</name>
<dbReference type="InterPro" id="IPR002048">
    <property type="entry name" value="EF_hand_dom"/>
</dbReference>
<dbReference type="PROSITE" id="PS50222">
    <property type="entry name" value="EF_HAND_2"/>
    <property type="match status" value="2"/>
</dbReference>
<dbReference type="EMBL" id="VSRR010000260">
    <property type="protein sequence ID" value="MPC13123.1"/>
    <property type="molecule type" value="Genomic_DNA"/>
</dbReference>
<dbReference type="OrthoDB" id="444540at2759"/>
<keyword evidence="1" id="KW-0479">Metal-binding</keyword>
<sequence>MDEDGTGSINYDEFLDKLRPEMTEDRTAVVLEAFAKLDESGDGMVTLEDVKGNYDASNHPKVVSGEMSEDDVLTRFLGRFEGNTKQDGEVTKEEFLEYYSGVSKSIDEDEYFVEMMKQAWKL</sequence>
<evidence type="ECO:0000259" key="4">
    <source>
        <dbReference type="PROSITE" id="PS50222"/>
    </source>
</evidence>
<evidence type="ECO:0000256" key="3">
    <source>
        <dbReference type="ARBA" id="ARBA00022837"/>
    </source>
</evidence>
<dbReference type="InterPro" id="IPR051581">
    <property type="entry name" value="Ca-bind"/>
</dbReference>
<dbReference type="PANTHER" id="PTHR34524:SF6">
    <property type="entry name" value="CALCYPHOSINE LIKE"/>
    <property type="match status" value="1"/>
</dbReference>
<evidence type="ECO:0000313" key="6">
    <source>
        <dbReference type="Proteomes" id="UP000324222"/>
    </source>
</evidence>
<keyword evidence="3" id="KW-0106">Calcium</keyword>
<keyword evidence="6" id="KW-1185">Reference proteome</keyword>
<dbReference type="PROSITE" id="PS00018">
    <property type="entry name" value="EF_HAND_1"/>
    <property type="match status" value="2"/>
</dbReference>
<evidence type="ECO:0000313" key="5">
    <source>
        <dbReference type="EMBL" id="MPC13123.1"/>
    </source>
</evidence>
<dbReference type="Pfam" id="PF13499">
    <property type="entry name" value="EF-hand_7"/>
    <property type="match status" value="1"/>
</dbReference>
<dbReference type="Proteomes" id="UP000324222">
    <property type="component" value="Unassembled WGS sequence"/>
</dbReference>
<dbReference type="AlphaFoldDB" id="A0A5B7D075"/>
<reference evidence="5 6" key="1">
    <citation type="submission" date="2019-05" db="EMBL/GenBank/DDBJ databases">
        <title>Another draft genome of Portunus trituberculatus and its Hox gene families provides insights of decapod evolution.</title>
        <authorList>
            <person name="Jeong J.-H."/>
            <person name="Song I."/>
            <person name="Kim S."/>
            <person name="Choi T."/>
            <person name="Kim D."/>
            <person name="Ryu S."/>
            <person name="Kim W."/>
        </authorList>
    </citation>
    <scope>NUCLEOTIDE SEQUENCE [LARGE SCALE GENOMIC DNA]</scope>
    <source>
        <tissue evidence="5">Muscle</tissue>
    </source>
</reference>